<evidence type="ECO:0000259" key="2">
    <source>
        <dbReference type="Pfam" id="PF04073"/>
    </source>
</evidence>
<reference evidence="3 4" key="1">
    <citation type="submission" date="2024-03" db="EMBL/GenBank/DDBJ databases">
        <title>Actinomycetospora sp. OC33-EN06, a novel actinomycete isolated from wild orchid (Aerides multiflora).</title>
        <authorList>
            <person name="Suriyachadkun C."/>
        </authorList>
    </citation>
    <scope>NUCLEOTIDE SEQUENCE [LARGE SCALE GENOMIC DNA]</scope>
    <source>
        <strain evidence="3 4">OC33-EN06</strain>
    </source>
</reference>
<comment type="caution">
    <text evidence="3">The sequence shown here is derived from an EMBL/GenBank/DDBJ whole genome shotgun (WGS) entry which is preliminary data.</text>
</comment>
<dbReference type="Proteomes" id="UP001370100">
    <property type="component" value="Unassembled WGS sequence"/>
</dbReference>
<dbReference type="CDD" id="cd04333">
    <property type="entry name" value="ProX_deacylase"/>
    <property type="match status" value="1"/>
</dbReference>
<accession>A0ABU8NB44</accession>
<feature type="region of interest" description="Disordered" evidence="1">
    <location>
        <begin position="163"/>
        <end position="183"/>
    </location>
</feature>
<keyword evidence="4" id="KW-1185">Reference proteome</keyword>
<dbReference type="InterPro" id="IPR007214">
    <property type="entry name" value="YbaK/aa-tRNA-synth-assoc-dom"/>
</dbReference>
<dbReference type="Pfam" id="PF04073">
    <property type="entry name" value="tRNA_edit"/>
    <property type="match status" value="1"/>
</dbReference>
<dbReference type="SUPFAM" id="SSF55826">
    <property type="entry name" value="YbaK/ProRS associated domain"/>
    <property type="match status" value="1"/>
</dbReference>
<dbReference type="PANTHER" id="PTHR30411:SF1">
    <property type="entry name" value="CYTOPLASMIC PROTEIN"/>
    <property type="match status" value="1"/>
</dbReference>
<gene>
    <name evidence="3" type="ORF">WCD41_22105</name>
</gene>
<dbReference type="RefSeq" id="WP_337716463.1">
    <property type="nucleotide sequence ID" value="NZ_JBBEGL010000006.1"/>
</dbReference>
<organism evidence="3 4">
    <name type="scientific">Actinomycetospora aeridis</name>
    <dbReference type="NCBI Taxonomy" id="3129231"/>
    <lineage>
        <taxon>Bacteria</taxon>
        <taxon>Bacillati</taxon>
        <taxon>Actinomycetota</taxon>
        <taxon>Actinomycetes</taxon>
        <taxon>Pseudonocardiales</taxon>
        <taxon>Pseudonocardiaceae</taxon>
        <taxon>Actinomycetospora</taxon>
    </lineage>
</organism>
<proteinExistence type="predicted"/>
<evidence type="ECO:0000313" key="4">
    <source>
        <dbReference type="Proteomes" id="UP001370100"/>
    </source>
</evidence>
<dbReference type="PANTHER" id="PTHR30411">
    <property type="entry name" value="CYTOPLASMIC PROTEIN"/>
    <property type="match status" value="1"/>
</dbReference>
<sequence length="183" mass="18740">MTTGREAVRRALEDAGTPREIRTFATAVPSAAAAAEQLGCAVGAIANSLVFTAGDGVVLVLASGAHRVDPGRVAAHLEVAKRRVRRADPDTVERATGQRVGGVAPVGHPATLPCLVDVALTAYPTVWAGAGDEHSMFPTTAAELVALTSGTLLEVAADRAGGFSDVQRQRGRQADGPPGVSER</sequence>
<dbReference type="InterPro" id="IPR036754">
    <property type="entry name" value="YbaK/aa-tRNA-synt-asso_dom_sf"/>
</dbReference>
<name>A0ABU8NB44_9PSEU</name>
<feature type="domain" description="YbaK/aminoacyl-tRNA synthetase-associated" evidence="2">
    <location>
        <begin position="28"/>
        <end position="145"/>
    </location>
</feature>
<evidence type="ECO:0000313" key="3">
    <source>
        <dbReference type="EMBL" id="MEJ2889169.1"/>
    </source>
</evidence>
<protein>
    <submittedName>
        <fullName evidence="3">YbaK/EbsC family protein</fullName>
    </submittedName>
</protein>
<evidence type="ECO:0000256" key="1">
    <source>
        <dbReference type="SAM" id="MobiDB-lite"/>
    </source>
</evidence>
<dbReference type="EMBL" id="JBBEGL010000006">
    <property type="protein sequence ID" value="MEJ2889169.1"/>
    <property type="molecule type" value="Genomic_DNA"/>
</dbReference>
<dbReference type="Gene3D" id="3.90.960.10">
    <property type="entry name" value="YbaK/aminoacyl-tRNA synthetase-associated domain"/>
    <property type="match status" value="1"/>
</dbReference>